<evidence type="ECO:0000313" key="2">
    <source>
        <dbReference type="EMBL" id="KAF1935571.1"/>
    </source>
</evidence>
<protein>
    <recommendedName>
        <fullName evidence="1">SnoaL-like domain-containing protein</fullName>
    </recommendedName>
</protein>
<evidence type="ECO:0000259" key="1">
    <source>
        <dbReference type="Pfam" id="PF13577"/>
    </source>
</evidence>
<sequence length="187" mass="20731">MAFVINHTTYSKTHNSSRIRTPRRITTRHSITDLIMSYAQQTADKIAVVDALYRFAAGLDLRDHTLLASSLAENAVSDFGPAAAKAGFEYPPIEGREAIITAVSTSISSLDTTHSVSNPRVTLDGDKAHLDALVEAQHVPRNNPSRHYLMKNRYSVELVREGDVWVISRNTVDNIWRDGDQAVMSVI</sequence>
<feature type="domain" description="SnoaL-like" evidence="1">
    <location>
        <begin position="41"/>
        <end position="169"/>
    </location>
</feature>
<dbReference type="InterPro" id="IPR032710">
    <property type="entry name" value="NTF2-like_dom_sf"/>
</dbReference>
<dbReference type="OrthoDB" id="3758982at2759"/>
<dbReference type="Proteomes" id="UP000800038">
    <property type="component" value="Unassembled WGS sequence"/>
</dbReference>
<gene>
    <name evidence="2" type="ORF">EJ02DRAFT_460269</name>
</gene>
<dbReference type="InterPro" id="IPR037401">
    <property type="entry name" value="SnoaL-like"/>
</dbReference>
<organism evidence="2 3">
    <name type="scientific">Clathrospora elynae</name>
    <dbReference type="NCBI Taxonomy" id="706981"/>
    <lineage>
        <taxon>Eukaryota</taxon>
        <taxon>Fungi</taxon>
        <taxon>Dikarya</taxon>
        <taxon>Ascomycota</taxon>
        <taxon>Pezizomycotina</taxon>
        <taxon>Dothideomycetes</taxon>
        <taxon>Pleosporomycetidae</taxon>
        <taxon>Pleosporales</taxon>
        <taxon>Diademaceae</taxon>
        <taxon>Clathrospora</taxon>
    </lineage>
</organism>
<name>A0A6A5S4I4_9PLEO</name>
<dbReference type="EMBL" id="ML976255">
    <property type="protein sequence ID" value="KAF1935571.1"/>
    <property type="molecule type" value="Genomic_DNA"/>
</dbReference>
<keyword evidence="3" id="KW-1185">Reference proteome</keyword>
<dbReference type="Pfam" id="PF13577">
    <property type="entry name" value="SnoaL_4"/>
    <property type="match status" value="1"/>
</dbReference>
<evidence type="ECO:0000313" key="3">
    <source>
        <dbReference type="Proteomes" id="UP000800038"/>
    </source>
</evidence>
<dbReference type="SUPFAM" id="SSF54427">
    <property type="entry name" value="NTF2-like"/>
    <property type="match status" value="1"/>
</dbReference>
<accession>A0A6A5S4I4</accession>
<dbReference type="AlphaFoldDB" id="A0A6A5S4I4"/>
<dbReference type="Gene3D" id="3.10.450.50">
    <property type="match status" value="1"/>
</dbReference>
<reference evidence="2" key="1">
    <citation type="journal article" date="2020" name="Stud. Mycol.">
        <title>101 Dothideomycetes genomes: a test case for predicting lifestyles and emergence of pathogens.</title>
        <authorList>
            <person name="Haridas S."/>
            <person name="Albert R."/>
            <person name="Binder M."/>
            <person name="Bloem J."/>
            <person name="Labutti K."/>
            <person name="Salamov A."/>
            <person name="Andreopoulos B."/>
            <person name="Baker S."/>
            <person name="Barry K."/>
            <person name="Bills G."/>
            <person name="Bluhm B."/>
            <person name="Cannon C."/>
            <person name="Castanera R."/>
            <person name="Culley D."/>
            <person name="Daum C."/>
            <person name="Ezra D."/>
            <person name="Gonzalez J."/>
            <person name="Henrissat B."/>
            <person name="Kuo A."/>
            <person name="Liang C."/>
            <person name="Lipzen A."/>
            <person name="Lutzoni F."/>
            <person name="Magnuson J."/>
            <person name="Mondo S."/>
            <person name="Nolan M."/>
            <person name="Ohm R."/>
            <person name="Pangilinan J."/>
            <person name="Park H.-J."/>
            <person name="Ramirez L."/>
            <person name="Alfaro M."/>
            <person name="Sun H."/>
            <person name="Tritt A."/>
            <person name="Yoshinaga Y."/>
            <person name="Zwiers L.-H."/>
            <person name="Turgeon B."/>
            <person name="Goodwin S."/>
            <person name="Spatafora J."/>
            <person name="Crous P."/>
            <person name="Grigoriev I."/>
        </authorList>
    </citation>
    <scope>NUCLEOTIDE SEQUENCE</scope>
    <source>
        <strain evidence="2">CBS 161.51</strain>
    </source>
</reference>
<proteinExistence type="predicted"/>